<evidence type="ECO:0000256" key="2">
    <source>
        <dbReference type="SAM" id="SignalP"/>
    </source>
</evidence>
<keyword evidence="4" id="KW-1185">Reference proteome</keyword>
<protein>
    <recommendedName>
        <fullName evidence="5">Extracellular membrane protein CFEM domain-containing protein</fullName>
    </recommendedName>
</protein>
<sequence>MRCSTVVICSTFIFGSFISATPLPQDDASTVACNIQQTLCLAGASTQDTCNSQHQACIAGAASGAVSVSASGPTTSSAATASIEPTQSVNLDNPSKTIEDASSATSTAPQFLDDTVTLLNGQMKHINLDNAVDREEVEANQVSGDGS</sequence>
<feature type="chain" id="PRO_5007852963" description="Extracellular membrane protein CFEM domain-containing protein" evidence="2">
    <location>
        <begin position="21"/>
        <end position="147"/>
    </location>
</feature>
<dbReference type="Proteomes" id="UP000076722">
    <property type="component" value="Unassembled WGS sequence"/>
</dbReference>
<accession>A0A164RYB5</accession>
<dbReference type="AlphaFoldDB" id="A0A164RYB5"/>
<reference evidence="3 4" key="1">
    <citation type="journal article" date="2016" name="Mol. Biol. Evol.">
        <title>Comparative Genomics of Early-Diverging Mushroom-Forming Fungi Provides Insights into the Origins of Lignocellulose Decay Capabilities.</title>
        <authorList>
            <person name="Nagy L.G."/>
            <person name="Riley R."/>
            <person name="Tritt A."/>
            <person name="Adam C."/>
            <person name="Daum C."/>
            <person name="Floudas D."/>
            <person name="Sun H."/>
            <person name="Yadav J.S."/>
            <person name="Pangilinan J."/>
            <person name="Larsson K.H."/>
            <person name="Matsuura K."/>
            <person name="Barry K."/>
            <person name="Labutti K."/>
            <person name="Kuo R."/>
            <person name="Ohm R.A."/>
            <person name="Bhattacharya S.S."/>
            <person name="Shirouzu T."/>
            <person name="Yoshinaga Y."/>
            <person name="Martin F.M."/>
            <person name="Grigoriev I.V."/>
            <person name="Hibbett D.S."/>
        </authorList>
    </citation>
    <scope>NUCLEOTIDE SEQUENCE [LARGE SCALE GENOMIC DNA]</scope>
    <source>
        <strain evidence="3 4">HHB9708</strain>
    </source>
</reference>
<proteinExistence type="predicted"/>
<feature type="compositionally biased region" description="Polar residues" evidence="1">
    <location>
        <begin position="83"/>
        <end position="107"/>
    </location>
</feature>
<organism evidence="3 4">
    <name type="scientific">Sistotremastrum niveocremeum HHB9708</name>
    <dbReference type="NCBI Taxonomy" id="1314777"/>
    <lineage>
        <taxon>Eukaryota</taxon>
        <taxon>Fungi</taxon>
        <taxon>Dikarya</taxon>
        <taxon>Basidiomycota</taxon>
        <taxon>Agaricomycotina</taxon>
        <taxon>Agaricomycetes</taxon>
        <taxon>Sistotremastrales</taxon>
        <taxon>Sistotremastraceae</taxon>
        <taxon>Sertulicium</taxon>
        <taxon>Sertulicium niveocremeum</taxon>
    </lineage>
</organism>
<feature type="compositionally biased region" description="Low complexity" evidence="1">
    <location>
        <begin position="67"/>
        <end position="82"/>
    </location>
</feature>
<feature type="signal peptide" evidence="2">
    <location>
        <begin position="1"/>
        <end position="20"/>
    </location>
</feature>
<evidence type="ECO:0000313" key="4">
    <source>
        <dbReference type="Proteomes" id="UP000076722"/>
    </source>
</evidence>
<feature type="region of interest" description="Disordered" evidence="1">
    <location>
        <begin position="67"/>
        <end position="107"/>
    </location>
</feature>
<keyword evidence="2" id="KW-0732">Signal</keyword>
<dbReference type="EMBL" id="KV419417">
    <property type="protein sequence ID" value="KZS90996.1"/>
    <property type="molecule type" value="Genomic_DNA"/>
</dbReference>
<name>A0A164RYB5_9AGAM</name>
<gene>
    <name evidence="3" type="ORF">SISNIDRAFT_456978</name>
</gene>
<evidence type="ECO:0000256" key="1">
    <source>
        <dbReference type="SAM" id="MobiDB-lite"/>
    </source>
</evidence>
<evidence type="ECO:0008006" key="5">
    <source>
        <dbReference type="Google" id="ProtNLM"/>
    </source>
</evidence>
<evidence type="ECO:0000313" key="3">
    <source>
        <dbReference type="EMBL" id="KZS90996.1"/>
    </source>
</evidence>